<name>A0A1G1Y6K2_9BACT</name>
<sequence>MNDLQKETTVVLVKPDGVKRGLAGEVISRFEKMGLKIIALKMVWADKEMAAKHYPESRADLMKAIGEKTLATYEKYGRDPKEEFGELSAQKIGRMVNKWNIDFITSGPVVAILLEGAHAIDNVRALAGNTLPVFAAPGTIRGDFSIDSPALANAKHRAVRNIIHASGNPEEAKYERQLWFREGEVVDNYKRTDEEIMFE</sequence>
<dbReference type="EMBL" id="MHIF01000042">
    <property type="protein sequence ID" value="OGY47370.1"/>
    <property type="molecule type" value="Genomic_DNA"/>
</dbReference>
<comment type="cofactor">
    <cofactor evidence="1">
        <name>Mg(2+)</name>
        <dbReference type="ChEBI" id="CHEBI:18420"/>
    </cofactor>
</comment>
<keyword evidence="5" id="KW-0418">Kinase</keyword>
<evidence type="ECO:0000313" key="8">
    <source>
        <dbReference type="EMBL" id="OGY47370.1"/>
    </source>
</evidence>
<proteinExistence type="inferred from homology"/>
<dbReference type="InterPro" id="IPR036850">
    <property type="entry name" value="NDK-like_dom_sf"/>
</dbReference>
<organism evidence="8 9">
    <name type="scientific">Candidatus Buchananbacteria bacterium RIFCSPHIGHO2_01_FULL_46_12</name>
    <dbReference type="NCBI Taxonomy" id="1797536"/>
    <lineage>
        <taxon>Bacteria</taxon>
        <taxon>Candidatus Buchananiibacteriota</taxon>
    </lineage>
</organism>
<gene>
    <name evidence="8" type="ORF">A2663_01155</name>
</gene>
<reference evidence="8 9" key="1">
    <citation type="journal article" date="2016" name="Nat. Commun.">
        <title>Thousands of microbial genomes shed light on interconnected biogeochemical processes in an aquifer system.</title>
        <authorList>
            <person name="Anantharaman K."/>
            <person name="Brown C.T."/>
            <person name="Hug L.A."/>
            <person name="Sharon I."/>
            <person name="Castelle C.J."/>
            <person name="Probst A.J."/>
            <person name="Thomas B.C."/>
            <person name="Singh A."/>
            <person name="Wilkins M.J."/>
            <person name="Karaoz U."/>
            <person name="Brodie E.L."/>
            <person name="Williams K.H."/>
            <person name="Hubbard S.S."/>
            <person name="Banfield J.F."/>
        </authorList>
    </citation>
    <scope>NUCLEOTIDE SEQUENCE [LARGE SCALE GENOMIC DNA]</scope>
</reference>
<protein>
    <recommendedName>
        <fullName evidence="3">nucleoside-diphosphate kinase</fullName>
        <ecNumber evidence="3">2.7.4.6</ecNumber>
    </recommendedName>
</protein>
<keyword evidence="4" id="KW-0808">Transferase</keyword>
<evidence type="ECO:0000256" key="2">
    <source>
        <dbReference type="ARBA" id="ARBA00008142"/>
    </source>
</evidence>
<evidence type="ECO:0000313" key="9">
    <source>
        <dbReference type="Proteomes" id="UP000178432"/>
    </source>
</evidence>
<feature type="domain" description="Nucleoside diphosphate kinase-like" evidence="7">
    <location>
        <begin position="6"/>
        <end position="187"/>
    </location>
</feature>
<evidence type="ECO:0000259" key="7">
    <source>
        <dbReference type="SMART" id="SM00562"/>
    </source>
</evidence>
<dbReference type="SUPFAM" id="SSF54919">
    <property type="entry name" value="Nucleoside diphosphate kinase, NDK"/>
    <property type="match status" value="1"/>
</dbReference>
<comment type="caution">
    <text evidence="6">Lacks conserved residue(s) required for the propagation of feature annotation.</text>
</comment>
<dbReference type="GO" id="GO:0004550">
    <property type="term" value="F:nucleoside diphosphate kinase activity"/>
    <property type="evidence" value="ECO:0007669"/>
    <property type="project" value="UniProtKB-EC"/>
</dbReference>
<comment type="similarity">
    <text evidence="2 6">Belongs to the NDK family.</text>
</comment>
<dbReference type="PANTHER" id="PTHR11349">
    <property type="entry name" value="NUCLEOSIDE DIPHOSPHATE KINASE"/>
    <property type="match status" value="1"/>
</dbReference>
<dbReference type="InterPro" id="IPR034907">
    <property type="entry name" value="NDK-like_dom"/>
</dbReference>
<dbReference type="Pfam" id="PF00334">
    <property type="entry name" value="NDK"/>
    <property type="match status" value="2"/>
</dbReference>
<evidence type="ECO:0000256" key="5">
    <source>
        <dbReference type="ARBA" id="ARBA00022777"/>
    </source>
</evidence>
<dbReference type="CDD" id="cd04413">
    <property type="entry name" value="NDPk_I"/>
    <property type="match status" value="1"/>
</dbReference>
<dbReference type="AlphaFoldDB" id="A0A1G1Y6K2"/>
<evidence type="ECO:0000256" key="1">
    <source>
        <dbReference type="ARBA" id="ARBA00001946"/>
    </source>
</evidence>
<evidence type="ECO:0000256" key="4">
    <source>
        <dbReference type="ARBA" id="ARBA00022679"/>
    </source>
</evidence>
<accession>A0A1G1Y6K2</accession>
<dbReference type="EC" id="2.7.4.6" evidence="3"/>
<comment type="caution">
    <text evidence="8">The sequence shown here is derived from an EMBL/GenBank/DDBJ whole genome shotgun (WGS) entry which is preliminary data.</text>
</comment>
<evidence type="ECO:0000256" key="3">
    <source>
        <dbReference type="ARBA" id="ARBA00012966"/>
    </source>
</evidence>
<evidence type="ECO:0000256" key="6">
    <source>
        <dbReference type="PROSITE-ProRule" id="PRU00706"/>
    </source>
</evidence>
<dbReference type="PROSITE" id="PS51374">
    <property type="entry name" value="NDPK_LIKE"/>
    <property type="match status" value="1"/>
</dbReference>
<dbReference type="SMART" id="SM00562">
    <property type="entry name" value="NDK"/>
    <property type="match status" value="1"/>
</dbReference>
<dbReference type="Proteomes" id="UP000178432">
    <property type="component" value="Unassembled WGS sequence"/>
</dbReference>
<dbReference type="Gene3D" id="3.30.70.141">
    <property type="entry name" value="Nucleoside diphosphate kinase-like domain"/>
    <property type="match status" value="1"/>
</dbReference>